<name>A0ABS4FT10_9BACL</name>
<dbReference type="PROSITE" id="PS51257">
    <property type="entry name" value="PROKAR_LIPOPROTEIN"/>
    <property type="match status" value="1"/>
</dbReference>
<evidence type="ECO:0000313" key="3">
    <source>
        <dbReference type="EMBL" id="MBP1905717.1"/>
    </source>
</evidence>
<sequence>MINKRFFLSFKVLILCTLIILSGCNSNSIKNDPSRSNTKTISNSGVNQQAKQELESKQNPTENIPTDNSKIAPFSLEDLDINYNGFILNDRTPLKVLSAKLSIPIGKETENSKHIISGKSNNTSFIWLQVSYPNKNKADFLFDYLYNETLKTGRIVSVELKNIPTKRGIAVGDHLDKLKKVYGDNMEQTYNGEAEDSYNLKIENYEMRFIVEKSSEKINKIYVDFDRNQAMEEMDITSLQD</sequence>
<comment type="caution">
    <text evidence="3">The sequence shown here is derived from an EMBL/GenBank/DDBJ whole genome shotgun (WGS) entry which is preliminary data.</text>
</comment>
<dbReference type="EMBL" id="JAGGKG010000010">
    <property type="protein sequence ID" value="MBP1905717.1"/>
    <property type="molecule type" value="Genomic_DNA"/>
</dbReference>
<accession>A0ABS4FT10</accession>
<protein>
    <recommendedName>
        <fullName evidence="5">Lipoprotein</fullName>
    </recommendedName>
</protein>
<organism evidence="3 4">
    <name type="scientific">Paenibacillus turicensis</name>
    <dbReference type="NCBI Taxonomy" id="160487"/>
    <lineage>
        <taxon>Bacteria</taxon>
        <taxon>Bacillati</taxon>
        <taxon>Bacillota</taxon>
        <taxon>Bacilli</taxon>
        <taxon>Bacillales</taxon>
        <taxon>Paenibacillaceae</taxon>
        <taxon>Paenibacillus</taxon>
    </lineage>
</organism>
<proteinExistence type="predicted"/>
<feature type="region of interest" description="Disordered" evidence="1">
    <location>
        <begin position="31"/>
        <end position="67"/>
    </location>
</feature>
<dbReference type="RefSeq" id="WP_210089341.1">
    <property type="nucleotide sequence ID" value="NZ_JAGGKG010000010.1"/>
</dbReference>
<evidence type="ECO:0008006" key="5">
    <source>
        <dbReference type="Google" id="ProtNLM"/>
    </source>
</evidence>
<evidence type="ECO:0000256" key="2">
    <source>
        <dbReference type="SAM" id="SignalP"/>
    </source>
</evidence>
<gene>
    <name evidence="3" type="ORF">J2Z32_002365</name>
</gene>
<evidence type="ECO:0000256" key="1">
    <source>
        <dbReference type="SAM" id="MobiDB-lite"/>
    </source>
</evidence>
<evidence type="ECO:0000313" key="4">
    <source>
        <dbReference type="Proteomes" id="UP001519272"/>
    </source>
</evidence>
<feature type="chain" id="PRO_5045205793" description="Lipoprotein" evidence="2">
    <location>
        <begin position="28"/>
        <end position="241"/>
    </location>
</feature>
<dbReference type="Proteomes" id="UP001519272">
    <property type="component" value="Unassembled WGS sequence"/>
</dbReference>
<keyword evidence="2" id="KW-0732">Signal</keyword>
<keyword evidence="4" id="KW-1185">Reference proteome</keyword>
<feature type="signal peptide" evidence="2">
    <location>
        <begin position="1"/>
        <end position="27"/>
    </location>
</feature>
<reference evidence="3 4" key="1">
    <citation type="submission" date="2021-03" db="EMBL/GenBank/DDBJ databases">
        <title>Genomic Encyclopedia of Type Strains, Phase IV (KMG-IV): sequencing the most valuable type-strain genomes for metagenomic binning, comparative biology and taxonomic classification.</title>
        <authorList>
            <person name="Goeker M."/>
        </authorList>
    </citation>
    <scope>NUCLEOTIDE SEQUENCE [LARGE SCALE GENOMIC DNA]</scope>
    <source>
        <strain evidence="3 4">DSM 14349</strain>
    </source>
</reference>